<dbReference type="GO" id="GO:0017061">
    <property type="term" value="F:S-methyl-5-thioadenosine phosphorylase activity"/>
    <property type="evidence" value="ECO:0007669"/>
    <property type="project" value="UniProtKB-EC"/>
</dbReference>
<dbReference type="GO" id="GO:0005507">
    <property type="term" value="F:copper ion binding"/>
    <property type="evidence" value="ECO:0007669"/>
    <property type="project" value="TreeGrafter"/>
</dbReference>
<reference evidence="13 14" key="1">
    <citation type="journal article" date="2007" name="Int. J. Syst. Evol. Microbiol.">
        <title>Paenibacillus ginsengarvi sp. nov., isolated from soil from ginseng cultivation.</title>
        <authorList>
            <person name="Yoon M.H."/>
            <person name="Ten L.N."/>
            <person name="Im W.T."/>
        </authorList>
    </citation>
    <scope>NUCLEOTIDE SEQUENCE [LARGE SCALE GENOMIC DNA]</scope>
    <source>
        <strain evidence="13 14">KCTC 13059</strain>
    </source>
</reference>
<comment type="similarity">
    <text evidence="4 12">Belongs to the purine nucleoside phosphorylase YfiH/LACC1 family.</text>
</comment>
<evidence type="ECO:0000256" key="1">
    <source>
        <dbReference type="ARBA" id="ARBA00000553"/>
    </source>
</evidence>
<evidence type="ECO:0000256" key="10">
    <source>
        <dbReference type="ARBA" id="ARBA00048968"/>
    </source>
</evidence>
<dbReference type="InterPro" id="IPR011324">
    <property type="entry name" value="Cytotoxic_necrot_fac-like_cat"/>
</dbReference>
<dbReference type="RefSeq" id="WP_120745586.1">
    <property type="nucleotide sequence ID" value="NZ_RBAH01000001.1"/>
</dbReference>
<dbReference type="CDD" id="cd16833">
    <property type="entry name" value="YfiH"/>
    <property type="match status" value="1"/>
</dbReference>
<evidence type="ECO:0000256" key="3">
    <source>
        <dbReference type="ARBA" id="ARBA00003215"/>
    </source>
</evidence>
<dbReference type="AlphaFoldDB" id="A0A3B0CWI4"/>
<accession>A0A3B0CWI4</accession>
<keyword evidence="14" id="KW-1185">Reference proteome</keyword>
<organism evidence="13 14">
    <name type="scientific">Paenibacillus ginsengarvi</name>
    <dbReference type="NCBI Taxonomy" id="400777"/>
    <lineage>
        <taxon>Bacteria</taxon>
        <taxon>Bacillati</taxon>
        <taxon>Bacillota</taxon>
        <taxon>Bacilli</taxon>
        <taxon>Bacillales</taxon>
        <taxon>Paenibacillaceae</taxon>
        <taxon>Paenibacillus</taxon>
    </lineage>
</organism>
<gene>
    <name evidence="13" type="primary">pgeF</name>
    <name evidence="13" type="ORF">D7M11_02690</name>
</gene>
<dbReference type="Gene3D" id="3.60.140.10">
    <property type="entry name" value="CNF1/YfiH-like putative cysteine hydrolases"/>
    <property type="match status" value="1"/>
</dbReference>
<dbReference type="GO" id="GO:0016787">
    <property type="term" value="F:hydrolase activity"/>
    <property type="evidence" value="ECO:0007669"/>
    <property type="project" value="UniProtKB-KW"/>
</dbReference>
<dbReference type="Proteomes" id="UP000282311">
    <property type="component" value="Unassembled WGS sequence"/>
</dbReference>
<protein>
    <recommendedName>
        <fullName evidence="12">Purine nucleoside phosphorylase</fullName>
    </recommendedName>
</protein>
<comment type="cofactor">
    <cofactor evidence="2">
        <name>Zn(2+)</name>
        <dbReference type="ChEBI" id="CHEBI:29105"/>
    </cofactor>
</comment>
<dbReference type="PANTHER" id="PTHR30616:SF2">
    <property type="entry name" value="PURINE NUCLEOSIDE PHOSPHORYLASE LACC1"/>
    <property type="match status" value="1"/>
</dbReference>
<comment type="catalytic activity">
    <reaction evidence="9">
        <text>adenosine + H2O + H(+) = inosine + NH4(+)</text>
        <dbReference type="Rhea" id="RHEA:24408"/>
        <dbReference type="ChEBI" id="CHEBI:15377"/>
        <dbReference type="ChEBI" id="CHEBI:15378"/>
        <dbReference type="ChEBI" id="CHEBI:16335"/>
        <dbReference type="ChEBI" id="CHEBI:17596"/>
        <dbReference type="ChEBI" id="CHEBI:28938"/>
        <dbReference type="EC" id="3.5.4.4"/>
    </reaction>
    <physiologicalReaction direction="left-to-right" evidence="9">
        <dbReference type="Rhea" id="RHEA:24409"/>
    </physiologicalReaction>
</comment>
<dbReference type="InterPro" id="IPR003730">
    <property type="entry name" value="Cu_polyphenol_OxRdtase"/>
</dbReference>
<evidence type="ECO:0000256" key="5">
    <source>
        <dbReference type="ARBA" id="ARBA00022679"/>
    </source>
</evidence>
<keyword evidence="5" id="KW-0808">Transferase</keyword>
<dbReference type="EMBL" id="RBAH01000001">
    <property type="protein sequence ID" value="RKN86879.1"/>
    <property type="molecule type" value="Genomic_DNA"/>
</dbReference>
<keyword evidence="6" id="KW-0479">Metal-binding</keyword>
<dbReference type="PANTHER" id="PTHR30616">
    <property type="entry name" value="UNCHARACTERIZED PROTEIN YFIH"/>
    <property type="match status" value="1"/>
</dbReference>
<sequence>MEPFEWSGSPGQPGRLHIRRWEREFPGVSAGMTTRIGGVSEGDYDSLNCALHIQDRPELVIENRRRLAETLGVPFEAWTCGEQVHDRKVAVVTGNDRGRGRFTREDAFADTDALVTDEPGIWLASFYADCVPLYFIDPVRRAIGLAHAGWKGTVLQIAQAAISVMGEAFGSKPEHIHTAIGPSIGSCCYEVDYRVIERIDACMDELGLDEEERRWVYTLRGDGKALLGLQEMNRQIMIKAGILPMHIEMCGMCTSCRTDLFYSHRKENGSTGRMASWIGLDL</sequence>
<evidence type="ECO:0000256" key="7">
    <source>
        <dbReference type="ARBA" id="ARBA00022801"/>
    </source>
</evidence>
<dbReference type="OrthoDB" id="4279at2"/>
<comment type="catalytic activity">
    <reaction evidence="11">
        <text>S-methyl-5'-thioadenosine + phosphate = 5-(methylsulfanyl)-alpha-D-ribose 1-phosphate + adenine</text>
        <dbReference type="Rhea" id="RHEA:11852"/>
        <dbReference type="ChEBI" id="CHEBI:16708"/>
        <dbReference type="ChEBI" id="CHEBI:17509"/>
        <dbReference type="ChEBI" id="CHEBI:43474"/>
        <dbReference type="ChEBI" id="CHEBI:58533"/>
        <dbReference type="EC" id="2.4.2.28"/>
    </reaction>
    <physiologicalReaction direction="left-to-right" evidence="11">
        <dbReference type="Rhea" id="RHEA:11853"/>
    </physiologicalReaction>
</comment>
<evidence type="ECO:0000256" key="12">
    <source>
        <dbReference type="RuleBase" id="RU361274"/>
    </source>
</evidence>
<comment type="catalytic activity">
    <reaction evidence="1">
        <text>inosine + phosphate = alpha-D-ribose 1-phosphate + hypoxanthine</text>
        <dbReference type="Rhea" id="RHEA:27646"/>
        <dbReference type="ChEBI" id="CHEBI:17368"/>
        <dbReference type="ChEBI" id="CHEBI:17596"/>
        <dbReference type="ChEBI" id="CHEBI:43474"/>
        <dbReference type="ChEBI" id="CHEBI:57720"/>
        <dbReference type="EC" id="2.4.2.1"/>
    </reaction>
    <physiologicalReaction direction="left-to-right" evidence="1">
        <dbReference type="Rhea" id="RHEA:27647"/>
    </physiologicalReaction>
</comment>
<evidence type="ECO:0000256" key="2">
    <source>
        <dbReference type="ARBA" id="ARBA00001947"/>
    </source>
</evidence>
<dbReference type="NCBIfam" id="TIGR00726">
    <property type="entry name" value="peptidoglycan editing factor PgeF"/>
    <property type="match status" value="1"/>
</dbReference>
<name>A0A3B0CWI4_9BACL</name>
<comment type="caution">
    <text evidence="13">The sequence shown here is derived from an EMBL/GenBank/DDBJ whole genome shotgun (WGS) entry which is preliminary data.</text>
</comment>
<evidence type="ECO:0000256" key="9">
    <source>
        <dbReference type="ARBA" id="ARBA00047989"/>
    </source>
</evidence>
<evidence type="ECO:0000256" key="11">
    <source>
        <dbReference type="ARBA" id="ARBA00049893"/>
    </source>
</evidence>
<keyword evidence="8" id="KW-0862">Zinc</keyword>
<evidence type="ECO:0000313" key="14">
    <source>
        <dbReference type="Proteomes" id="UP000282311"/>
    </source>
</evidence>
<evidence type="ECO:0000313" key="13">
    <source>
        <dbReference type="EMBL" id="RKN86879.1"/>
    </source>
</evidence>
<comment type="function">
    <text evidence="3">Purine nucleoside enzyme that catalyzes the phosphorolysis of adenosine and inosine nucleosides, yielding D-ribose 1-phosphate and the respective free bases, adenine and hypoxanthine. Also catalyzes the phosphorolysis of S-methyl-5'-thioadenosine into adenine and S-methyl-5-thio-alpha-D-ribose 1-phosphate. Also has adenosine deaminase activity.</text>
</comment>
<comment type="catalytic activity">
    <reaction evidence="10">
        <text>adenosine + phosphate = alpha-D-ribose 1-phosphate + adenine</text>
        <dbReference type="Rhea" id="RHEA:27642"/>
        <dbReference type="ChEBI" id="CHEBI:16335"/>
        <dbReference type="ChEBI" id="CHEBI:16708"/>
        <dbReference type="ChEBI" id="CHEBI:43474"/>
        <dbReference type="ChEBI" id="CHEBI:57720"/>
        <dbReference type="EC" id="2.4.2.1"/>
    </reaction>
    <physiologicalReaction direction="left-to-right" evidence="10">
        <dbReference type="Rhea" id="RHEA:27643"/>
    </physiologicalReaction>
</comment>
<dbReference type="InterPro" id="IPR038371">
    <property type="entry name" value="Cu_polyphenol_OxRdtase_sf"/>
</dbReference>
<dbReference type="SUPFAM" id="SSF64438">
    <property type="entry name" value="CNF1/YfiH-like putative cysteine hydrolases"/>
    <property type="match status" value="1"/>
</dbReference>
<proteinExistence type="inferred from homology"/>
<evidence type="ECO:0000256" key="4">
    <source>
        <dbReference type="ARBA" id="ARBA00007353"/>
    </source>
</evidence>
<keyword evidence="7" id="KW-0378">Hydrolase</keyword>
<dbReference type="Pfam" id="PF02578">
    <property type="entry name" value="Cu-oxidase_4"/>
    <property type="match status" value="1"/>
</dbReference>
<evidence type="ECO:0000256" key="6">
    <source>
        <dbReference type="ARBA" id="ARBA00022723"/>
    </source>
</evidence>
<evidence type="ECO:0000256" key="8">
    <source>
        <dbReference type="ARBA" id="ARBA00022833"/>
    </source>
</evidence>